<organism evidence="2 3">
    <name type="scientific">Cutaneotrichosporon oleaginosum</name>
    <dbReference type="NCBI Taxonomy" id="879819"/>
    <lineage>
        <taxon>Eukaryota</taxon>
        <taxon>Fungi</taxon>
        <taxon>Dikarya</taxon>
        <taxon>Basidiomycota</taxon>
        <taxon>Agaricomycotina</taxon>
        <taxon>Tremellomycetes</taxon>
        <taxon>Trichosporonales</taxon>
        <taxon>Trichosporonaceae</taxon>
        <taxon>Cutaneotrichosporon</taxon>
    </lineage>
</organism>
<feature type="region of interest" description="Disordered" evidence="1">
    <location>
        <begin position="293"/>
        <end position="324"/>
    </location>
</feature>
<feature type="region of interest" description="Disordered" evidence="1">
    <location>
        <begin position="1"/>
        <end position="60"/>
    </location>
</feature>
<evidence type="ECO:0000313" key="3">
    <source>
        <dbReference type="Proteomes" id="UP000053611"/>
    </source>
</evidence>
<dbReference type="AlphaFoldDB" id="A0A0J0XBU7"/>
<feature type="compositionally biased region" description="Polar residues" evidence="1">
    <location>
        <begin position="1"/>
        <end position="16"/>
    </location>
</feature>
<dbReference type="Proteomes" id="UP000053611">
    <property type="component" value="Unassembled WGS sequence"/>
</dbReference>
<name>A0A0J0XBU7_9TREE</name>
<dbReference type="EMBL" id="KQ087298">
    <property type="protein sequence ID" value="KLT38535.1"/>
    <property type="molecule type" value="Genomic_DNA"/>
</dbReference>
<evidence type="ECO:0000313" key="2">
    <source>
        <dbReference type="EMBL" id="KLT38535.1"/>
    </source>
</evidence>
<gene>
    <name evidence="2" type="ORF">CC85DRAFT_289424</name>
</gene>
<proteinExistence type="predicted"/>
<dbReference type="RefSeq" id="XP_018275026.1">
    <property type="nucleotide sequence ID" value="XM_018424634.1"/>
</dbReference>
<reference evidence="2 3" key="1">
    <citation type="submission" date="2015-03" db="EMBL/GenBank/DDBJ databases">
        <title>Genomics and transcriptomics of the oil-accumulating basidiomycete yeast T. oleaginosus allow insights into substrate utilization and the diverse evolutionary trajectories of mating systems in fungi.</title>
        <authorList>
            <consortium name="DOE Joint Genome Institute"/>
            <person name="Kourist R."/>
            <person name="Kracht O."/>
            <person name="Bracharz F."/>
            <person name="Lipzen A."/>
            <person name="Nolan M."/>
            <person name="Ohm R."/>
            <person name="Grigoriev I."/>
            <person name="Sun S."/>
            <person name="Heitman J."/>
            <person name="Bruck T."/>
            <person name="Nowrousian M."/>
        </authorList>
    </citation>
    <scope>NUCLEOTIDE SEQUENCE [LARGE SCALE GENOMIC DNA]</scope>
    <source>
        <strain evidence="2 3">IBC0246</strain>
    </source>
</reference>
<keyword evidence="3" id="KW-1185">Reference proteome</keyword>
<accession>A0A0J0XBU7</accession>
<dbReference type="GeneID" id="28985237"/>
<sequence length="347" mass="38692">MPNKPRLSNESDSTQTSRSNSCGSGSDGSNSSDNSASHDLSLGGDGVHSADTSVSSVSSDWTPFPFPRTEYPYSSTPRWPLCASDERDRYSRAVWAARLASVEWRETAQSNPEALVSLNLFACAVLDSALDRMYKARTDPWPPFDTATDDEYLLRMYKRPKSELPFAGWLRLIDVYIEKAYDAAVKALPDAAADKAPPLHGPVRGLCRWTLVHRWRPIADSFNPPSYRDEQNLPPAPSLQILGPYDPLFSEANTARVQAWHAKAVEEETADWERVYGNPRPTIASVANMISDETELNDEDSSSLDEEEWEAVTNPKEPSSNPAPRYISWREYEIMLAEGQSDAWAPS</sequence>
<feature type="compositionally biased region" description="Acidic residues" evidence="1">
    <location>
        <begin position="293"/>
        <end position="310"/>
    </location>
</feature>
<feature type="compositionally biased region" description="Low complexity" evidence="1">
    <location>
        <begin position="17"/>
        <end position="41"/>
    </location>
</feature>
<protein>
    <submittedName>
        <fullName evidence="2">Uncharacterized protein</fullName>
    </submittedName>
</protein>
<evidence type="ECO:0000256" key="1">
    <source>
        <dbReference type="SAM" id="MobiDB-lite"/>
    </source>
</evidence>